<keyword evidence="1 2" id="KW-0807">Transducer</keyword>
<dbReference type="Pfam" id="PF01590">
    <property type="entry name" value="GAF"/>
    <property type="match status" value="1"/>
</dbReference>
<keyword evidence="6" id="KW-1185">Reference proteome</keyword>
<organism evidence="5 6">
    <name type="scientific">Trichlorobacter thiogenes</name>
    <dbReference type="NCBI Taxonomy" id="115783"/>
    <lineage>
        <taxon>Bacteria</taxon>
        <taxon>Pseudomonadati</taxon>
        <taxon>Thermodesulfobacteriota</taxon>
        <taxon>Desulfuromonadia</taxon>
        <taxon>Geobacterales</taxon>
        <taxon>Geobacteraceae</taxon>
        <taxon>Trichlorobacter</taxon>
    </lineage>
</organism>
<dbReference type="CDD" id="cd11386">
    <property type="entry name" value="MCP_signal"/>
    <property type="match status" value="1"/>
</dbReference>
<dbReference type="Gene3D" id="3.30.450.40">
    <property type="match status" value="1"/>
</dbReference>
<sequence length="661" mass="72700">MSRCSHCKTYSVFGFLLGVGAPLGWLLVRLVMFNDPGQTIFEQLLGDIVKDAEHRMLYLYMGVGTSFVLGTVGFLIGRTGDELQQRAHELDELHQEVASQKEVFENRFKVLDSNVKNFHQISSKIQTSLNLEEVLLLCAEGLHDVLGYERVNILMTAKNGRSLRFVTATGSKGREIEGLELPIDPSIGVIYRSISERKPYLIDDITRYDESYHLQPPHDRIEVLRSKNFIICPMVVKGEALGAFAIDNKRSRRALNESDLDTIMLFADQVANSITRINLLTSIDTLTSELESSFSFLLSHRDQYSLNVEDLKASIESVVDGAAVIASAAEGSTASVDETSTAVNEISVAIEEVSRNLDTLAGIVHQSASAMEEITGNITSVERSAAISHEVSSQVQAQTEEGRTAVNETIGSLAEIQHSVEESYAGITRLAEKSTRIENIVNVINDITKRTNLLALNASIIAAQAGEYGKSFGVVADEIRNLSLQTGHSTGEITGIIDEIMFESRHAADNITATKGLVVRGVELGHVMGETLQAIYDRSVCSMEMTSEIKQATEEQSLSVQMVARSMEDISSMTSQIFNGSKDQAKATRSIARAIETVKEMAHEMVQSTSSQVEDGRRIRRTVESVSAMVHQMFDNMEARRAQSSEVVKELESMKSTTCPL</sequence>
<dbReference type="SUPFAM" id="SSF55781">
    <property type="entry name" value="GAF domain-like"/>
    <property type="match status" value="1"/>
</dbReference>
<dbReference type="SUPFAM" id="SSF58104">
    <property type="entry name" value="Methyl-accepting chemotaxis protein (MCP) signaling domain"/>
    <property type="match status" value="1"/>
</dbReference>
<feature type="transmembrane region" description="Helical" evidence="3">
    <location>
        <begin position="12"/>
        <end position="32"/>
    </location>
</feature>
<dbReference type="PROSITE" id="PS50111">
    <property type="entry name" value="CHEMOTAXIS_TRANSDUC_2"/>
    <property type="match status" value="1"/>
</dbReference>
<evidence type="ECO:0000256" key="3">
    <source>
        <dbReference type="SAM" id="Phobius"/>
    </source>
</evidence>
<dbReference type="PANTHER" id="PTHR32089">
    <property type="entry name" value="METHYL-ACCEPTING CHEMOTAXIS PROTEIN MCPB"/>
    <property type="match status" value="1"/>
</dbReference>
<dbReference type="Proteomes" id="UP000190102">
    <property type="component" value="Unassembled WGS sequence"/>
</dbReference>
<dbReference type="OrthoDB" id="5389622at2"/>
<dbReference type="AlphaFoldDB" id="A0A1T4LRG4"/>
<evidence type="ECO:0000259" key="4">
    <source>
        <dbReference type="PROSITE" id="PS50111"/>
    </source>
</evidence>
<reference evidence="6" key="1">
    <citation type="submission" date="2017-02" db="EMBL/GenBank/DDBJ databases">
        <authorList>
            <person name="Varghese N."/>
            <person name="Submissions S."/>
        </authorList>
    </citation>
    <scope>NUCLEOTIDE SEQUENCE [LARGE SCALE GENOMIC DNA]</scope>
    <source>
        <strain evidence="6">ATCC BAA-34</strain>
    </source>
</reference>
<dbReference type="SMART" id="SM00283">
    <property type="entry name" value="MA"/>
    <property type="match status" value="1"/>
</dbReference>
<protein>
    <submittedName>
        <fullName evidence="5">Methyl-accepting chemotaxis sensory transducer with GAF sensor</fullName>
    </submittedName>
</protein>
<proteinExistence type="predicted"/>
<feature type="transmembrane region" description="Helical" evidence="3">
    <location>
        <begin position="57"/>
        <end position="76"/>
    </location>
</feature>
<evidence type="ECO:0000313" key="5">
    <source>
        <dbReference type="EMBL" id="SJZ57034.1"/>
    </source>
</evidence>
<keyword evidence="3" id="KW-0812">Transmembrane</keyword>
<evidence type="ECO:0000256" key="2">
    <source>
        <dbReference type="PROSITE-ProRule" id="PRU00284"/>
    </source>
</evidence>
<dbReference type="STRING" id="115783.SAMN02745119_01013"/>
<keyword evidence="3" id="KW-0472">Membrane</keyword>
<dbReference type="EMBL" id="FUWR01000003">
    <property type="protein sequence ID" value="SJZ57034.1"/>
    <property type="molecule type" value="Genomic_DNA"/>
</dbReference>
<evidence type="ECO:0000256" key="1">
    <source>
        <dbReference type="ARBA" id="ARBA00023224"/>
    </source>
</evidence>
<gene>
    <name evidence="5" type="ORF">SAMN02745119_01013</name>
</gene>
<accession>A0A1T4LRG4</accession>
<dbReference type="InterPro" id="IPR003018">
    <property type="entry name" value="GAF"/>
</dbReference>
<dbReference type="SMART" id="SM00065">
    <property type="entry name" value="GAF"/>
    <property type="match status" value="1"/>
</dbReference>
<dbReference type="InterPro" id="IPR004089">
    <property type="entry name" value="MCPsignal_dom"/>
</dbReference>
<feature type="domain" description="Methyl-accepting transducer" evidence="4">
    <location>
        <begin position="335"/>
        <end position="571"/>
    </location>
</feature>
<evidence type="ECO:0000313" key="6">
    <source>
        <dbReference type="Proteomes" id="UP000190102"/>
    </source>
</evidence>
<dbReference type="PANTHER" id="PTHR32089:SF112">
    <property type="entry name" value="LYSOZYME-LIKE PROTEIN-RELATED"/>
    <property type="match status" value="1"/>
</dbReference>
<dbReference type="GO" id="GO:0007165">
    <property type="term" value="P:signal transduction"/>
    <property type="evidence" value="ECO:0007669"/>
    <property type="project" value="UniProtKB-KW"/>
</dbReference>
<dbReference type="InterPro" id="IPR029016">
    <property type="entry name" value="GAF-like_dom_sf"/>
</dbReference>
<dbReference type="Pfam" id="PF00015">
    <property type="entry name" value="MCPsignal"/>
    <property type="match status" value="1"/>
</dbReference>
<dbReference type="Gene3D" id="1.10.287.950">
    <property type="entry name" value="Methyl-accepting chemotaxis protein"/>
    <property type="match status" value="1"/>
</dbReference>
<keyword evidence="3" id="KW-1133">Transmembrane helix</keyword>
<dbReference type="RefSeq" id="WP_078789286.1">
    <property type="nucleotide sequence ID" value="NZ_FUWR01000003.1"/>
</dbReference>
<name>A0A1T4LRG4_9BACT</name>
<dbReference type="GO" id="GO:0016020">
    <property type="term" value="C:membrane"/>
    <property type="evidence" value="ECO:0007669"/>
    <property type="project" value="InterPro"/>
</dbReference>